<sequence length="179" mass="20504">MLDSNALFLMKSYQASLPDASRLNITIELLENTSKMISIFRDHRPVKNVHDEHLQYLYDNLQCLLSVQCCDDVESMLVTFSEIYKRHLHDFPYGGVVPSRFNADVLENHFCQERGLHNGNATHPSYSTYCSTVNSVILGQSLKSRGRKSNGSIAAAKPFTFYVNVPLTKRRKKQEYLRV</sequence>
<reference evidence="1 2" key="1">
    <citation type="submission" date="2024-11" db="EMBL/GenBank/DDBJ databases">
        <title>Chromosome-level genome assembly of the freshwater bivalve Anodonta woodiana.</title>
        <authorList>
            <person name="Chen X."/>
        </authorList>
    </citation>
    <scope>NUCLEOTIDE SEQUENCE [LARGE SCALE GENOMIC DNA]</scope>
    <source>
        <strain evidence="1">MN2024</strain>
        <tissue evidence="1">Gills</tissue>
    </source>
</reference>
<accession>A0ABD3VJ36</accession>
<protein>
    <submittedName>
        <fullName evidence="1">Uncharacterized protein</fullName>
    </submittedName>
</protein>
<dbReference type="Proteomes" id="UP001634394">
    <property type="component" value="Unassembled WGS sequence"/>
</dbReference>
<name>A0ABD3VJ36_SINWO</name>
<evidence type="ECO:0000313" key="1">
    <source>
        <dbReference type="EMBL" id="KAL3860548.1"/>
    </source>
</evidence>
<keyword evidence="2" id="KW-1185">Reference proteome</keyword>
<gene>
    <name evidence="1" type="ORF">ACJMK2_010664</name>
</gene>
<dbReference type="EMBL" id="JBJQND010000012">
    <property type="protein sequence ID" value="KAL3860548.1"/>
    <property type="molecule type" value="Genomic_DNA"/>
</dbReference>
<proteinExistence type="predicted"/>
<comment type="caution">
    <text evidence="1">The sequence shown here is derived from an EMBL/GenBank/DDBJ whole genome shotgun (WGS) entry which is preliminary data.</text>
</comment>
<organism evidence="1 2">
    <name type="scientific">Sinanodonta woodiana</name>
    <name type="common">Chinese pond mussel</name>
    <name type="synonym">Anodonta woodiana</name>
    <dbReference type="NCBI Taxonomy" id="1069815"/>
    <lineage>
        <taxon>Eukaryota</taxon>
        <taxon>Metazoa</taxon>
        <taxon>Spiralia</taxon>
        <taxon>Lophotrochozoa</taxon>
        <taxon>Mollusca</taxon>
        <taxon>Bivalvia</taxon>
        <taxon>Autobranchia</taxon>
        <taxon>Heteroconchia</taxon>
        <taxon>Palaeoheterodonta</taxon>
        <taxon>Unionida</taxon>
        <taxon>Unionoidea</taxon>
        <taxon>Unionidae</taxon>
        <taxon>Unioninae</taxon>
        <taxon>Sinanodonta</taxon>
    </lineage>
</organism>
<dbReference type="AlphaFoldDB" id="A0ABD3VJ36"/>
<evidence type="ECO:0000313" key="2">
    <source>
        <dbReference type="Proteomes" id="UP001634394"/>
    </source>
</evidence>